<dbReference type="PANTHER" id="PTHR30302:SF1">
    <property type="entry name" value="HYDROGENASE 2 MATURATION PROTEASE"/>
    <property type="match status" value="1"/>
</dbReference>
<dbReference type="InterPro" id="IPR000671">
    <property type="entry name" value="Peptidase_A31"/>
</dbReference>
<name>A0ABT0FVC2_9ACTN</name>
<evidence type="ECO:0000256" key="5">
    <source>
        <dbReference type="SAM" id="MobiDB-lite"/>
    </source>
</evidence>
<reference evidence="6 7" key="1">
    <citation type="submission" date="2022-04" db="EMBL/GenBank/DDBJ databases">
        <title>Genome draft of Actinomadura sp. ATCC 31491.</title>
        <authorList>
            <person name="Shi X."/>
            <person name="Du Y."/>
        </authorList>
    </citation>
    <scope>NUCLEOTIDE SEQUENCE [LARGE SCALE GENOMIC DNA]</scope>
    <source>
        <strain evidence="6 7">ATCC 31491</strain>
    </source>
</reference>
<dbReference type="GO" id="GO:0008233">
    <property type="term" value="F:peptidase activity"/>
    <property type="evidence" value="ECO:0007669"/>
    <property type="project" value="UniProtKB-KW"/>
</dbReference>
<feature type="region of interest" description="Disordered" evidence="5">
    <location>
        <begin position="1"/>
        <end position="20"/>
    </location>
</feature>
<comment type="similarity">
    <text evidence="1">Belongs to the peptidase A31 family.</text>
</comment>
<feature type="region of interest" description="Disordered" evidence="5">
    <location>
        <begin position="72"/>
        <end position="101"/>
    </location>
</feature>
<protein>
    <submittedName>
        <fullName evidence="6">Hydrogenase maturation protease</fullName>
    </submittedName>
</protein>
<evidence type="ECO:0000313" key="6">
    <source>
        <dbReference type="EMBL" id="MCK2215925.1"/>
    </source>
</evidence>
<evidence type="ECO:0000256" key="4">
    <source>
        <dbReference type="ARBA" id="ARBA00022801"/>
    </source>
</evidence>
<dbReference type="RefSeq" id="WP_242376599.1">
    <property type="nucleotide sequence ID" value="NZ_JAKRKC020000001.1"/>
</dbReference>
<dbReference type="InterPro" id="IPR023430">
    <property type="entry name" value="Pept_HybD-like_dom_sf"/>
</dbReference>
<keyword evidence="4" id="KW-0378">Hydrolase</keyword>
<dbReference type="SUPFAM" id="SSF53163">
    <property type="entry name" value="HybD-like"/>
    <property type="match status" value="1"/>
</dbReference>
<dbReference type="NCBIfam" id="TIGR00072">
    <property type="entry name" value="hydrog_prot"/>
    <property type="match status" value="1"/>
</dbReference>
<keyword evidence="3" id="KW-0064">Aspartyl protease</keyword>
<dbReference type="Gene3D" id="3.40.50.1450">
    <property type="entry name" value="HybD-like"/>
    <property type="match status" value="1"/>
</dbReference>
<gene>
    <name evidence="6" type="ORF">MF672_019295</name>
</gene>
<evidence type="ECO:0000256" key="2">
    <source>
        <dbReference type="ARBA" id="ARBA00022670"/>
    </source>
</evidence>
<evidence type="ECO:0000256" key="3">
    <source>
        <dbReference type="ARBA" id="ARBA00022750"/>
    </source>
</evidence>
<accession>A0ABT0FVC2</accession>
<evidence type="ECO:0000256" key="1">
    <source>
        <dbReference type="ARBA" id="ARBA00006814"/>
    </source>
</evidence>
<keyword evidence="2 6" id="KW-0645">Protease</keyword>
<evidence type="ECO:0000313" key="7">
    <source>
        <dbReference type="Proteomes" id="UP001317259"/>
    </source>
</evidence>
<dbReference type="PANTHER" id="PTHR30302">
    <property type="entry name" value="HYDROGENASE 1 MATURATION PROTEASE"/>
    <property type="match status" value="1"/>
</dbReference>
<dbReference type="GO" id="GO:0006508">
    <property type="term" value="P:proteolysis"/>
    <property type="evidence" value="ECO:0007669"/>
    <property type="project" value="UniProtKB-KW"/>
</dbReference>
<keyword evidence="7" id="KW-1185">Reference proteome</keyword>
<dbReference type="CDD" id="cd00518">
    <property type="entry name" value="H2MP"/>
    <property type="match status" value="1"/>
</dbReference>
<proteinExistence type="inferred from homology"/>
<sequence length="157" mass="15640">MSEPPLQGPGAAGPVVVGLGSDLRGDDGAGPAAARLLRGLGVAALENDGDPAELIEAWTGAGTAVVIDAARSGEPPGTVRRYRHVPGSGGGPGPRSGSHALSLGDAVELGRALGRLPGELVVYTVEGERFGVGDGLSEPVRQAVGALARTIARDLRP</sequence>
<organism evidence="6 7">
    <name type="scientific">Actinomadura luzonensis</name>
    <dbReference type="NCBI Taxonomy" id="2805427"/>
    <lineage>
        <taxon>Bacteria</taxon>
        <taxon>Bacillati</taxon>
        <taxon>Actinomycetota</taxon>
        <taxon>Actinomycetes</taxon>
        <taxon>Streptosporangiales</taxon>
        <taxon>Thermomonosporaceae</taxon>
        <taxon>Actinomadura</taxon>
    </lineage>
</organism>
<dbReference type="EMBL" id="JAKRKC020000001">
    <property type="protein sequence ID" value="MCK2215925.1"/>
    <property type="molecule type" value="Genomic_DNA"/>
</dbReference>
<comment type="caution">
    <text evidence="6">The sequence shown here is derived from an EMBL/GenBank/DDBJ whole genome shotgun (WGS) entry which is preliminary data.</text>
</comment>
<dbReference type="Proteomes" id="UP001317259">
    <property type="component" value="Unassembled WGS sequence"/>
</dbReference>